<gene>
    <name evidence="3" type="ORF">RM590_32105</name>
</gene>
<proteinExistence type="predicted"/>
<feature type="region of interest" description="Disordered" evidence="2">
    <location>
        <begin position="51"/>
        <end position="82"/>
    </location>
</feature>
<protein>
    <submittedName>
        <fullName evidence="3">Class F sortase</fullName>
    </submittedName>
</protein>
<dbReference type="NCBIfam" id="NF033748">
    <property type="entry name" value="class_F_sortase"/>
    <property type="match status" value="1"/>
</dbReference>
<dbReference type="InterPro" id="IPR005754">
    <property type="entry name" value="Sortase"/>
</dbReference>
<dbReference type="InterPro" id="IPR023365">
    <property type="entry name" value="Sortase_dom-sf"/>
</dbReference>
<dbReference type="SUPFAM" id="SSF63817">
    <property type="entry name" value="Sortase"/>
    <property type="match status" value="1"/>
</dbReference>
<evidence type="ECO:0000256" key="2">
    <source>
        <dbReference type="SAM" id="MobiDB-lite"/>
    </source>
</evidence>
<dbReference type="Gene3D" id="2.40.260.10">
    <property type="entry name" value="Sortase"/>
    <property type="match status" value="1"/>
</dbReference>
<organism evidence="3 4">
    <name type="scientific">Streptomyces litchfieldiae</name>
    <dbReference type="NCBI Taxonomy" id="3075543"/>
    <lineage>
        <taxon>Bacteria</taxon>
        <taxon>Bacillati</taxon>
        <taxon>Actinomycetota</taxon>
        <taxon>Actinomycetes</taxon>
        <taxon>Kitasatosporales</taxon>
        <taxon>Streptomycetaceae</taxon>
        <taxon>Streptomyces</taxon>
    </lineage>
</organism>
<sequence>MRLPEYITDYDPYDYDDDPAGGRAGWGGRAALAAMAGTMVLGVTIMLAGGGGGAGPPQPEGARREAHGTHAQQPGGPAEPVTFAVPTWVSIPAIGVEAPLTNVGLDPEGWMEAPPQEIQNLAGWYEGGASPGTRGTAVIVGHVDNAAGPSVFYGLGVLRPGDEVEVIREDGLAVRFSVYDVAVFDKEHLPEYVYRDTGQAELRVITCGGSFDQGSGYEDNVVVFARMTDYR</sequence>
<evidence type="ECO:0000256" key="1">
    <source>
        <dbReference type="ARBA" id="ARBA00022801"/>
    </source>
</evidence>
<dbReference type="Pfam" id="PF04203">
    <property type="entry name" value="Sortase"/>
    <property type="match status" value="1"/>
</dbReference>
<name>A0ABU2N0Y4_9ACTN</name>
<dbReference type="InterPro" id="IPR042001">
    <property type="entry name" value="Sortase_F"/>
</dbReference>
<keyword evidence="1" id="KW-0378">Hydrolase</keyword>
<evidence type="ECO:0000313" key="3">
    <source>
        <dbReference type="EMBL" id="MDT0347188.1"/>
    </source>
</evidence>
<dbReference type="CDD" id="cd05829">
    <property type="entry name" value="Sortase_F"/>
    <property type="match status" value="1"/>
</dbReference>
<keyword evidence="4" id="KW-1185">Reference proteome</keyword>
<comment type="caution">
    <text evidence="3">The sequence shown here is derived from an EMBL/GenBank/DDBJ whole genome shotgun (WGS) entry which is preliminary data.</text>
</comment>
<dbReference type="Proteomes" id="UP001183246">
    <property type="component" value="Unassembled WGS sequence"/>
</dbReference>
<dbReference type="RefSeq" id="WP_311708336.1">
    <property type="nucleotide sequence ID" value="NZ_JAVREL010000028.1"/>
</dbReference>
<accession>A0ABU2N0Y4</accession>
<dbReference type="EMBL" id="JAVREL010000028">
    <property type="protein sequence ID" value="MDT0347188.1"/>
    <property type="molecule type" value="Genomic_DNA"/>
</dbReference>
<reference evidence="4" key="1">
    <citation type="submission" date="2023-07" db="EMBL/GenBank/DDBJ databases">
        <title>30 novel species of actinomycetes from the DSMZ collection.</title>
        <authorList>
            <person name="Nouioui I."/>
        </authorList>
    </citation>
    <scope>NUCLEOTIDE SEQUENCE [LARGE SCALE GENOMIC DNA]</scope>
    <source>
        <strain evidence="4">DSM 44938</strain>
    </source>
</reference>
<evidence type="ECO:0000313" key="4">
    <source>
        <dbReference type="Proteomes" id="UP001183246"/>
    </source>
</evidence>